<dbReference type="EMBL" id="JACHXD010000002">
    <property type="protein sequence ID" value="MBB3117864.1"/>
    <property type="molecule type" value="Genomic_DNA"/>
</dbReference>
<dbReference type="Gene3D" id="1.10.287.130">
    <property type="match status" value="1"/>
</dbReference>
<feature type="domain" description="HAMP" evidence="15">
    <location>
        <begin position="182"/>
        <end position="233"/>
    </location>
</feature>
<dbReference type="Proteomes" id="UP000541535">
    <property type="component" value="Unassembled WGS sequence"/>
</dbReference>
<dbReference type="InterPro" id="IPR036890">
    <property type="entry name" value="HATPase_C_sf"/>
</dbReference>
<proteinExistence type="predicted"/>
<dbReference type="EC" id="2.7.13.3" evidence="3"/>
<dbReference type="SUPFAM" id="SSF55874">
    <property type="entry name" value="ATPase domain of HSP90 chaperone/DNA topoisomerase II/histidine kinase"/>
    <property type="match status" value="1"/>
</dbReference>
<dbReference type="PANTHER" id="PTHR45436">
    <property type="entry name" value="SENSOR HISTIDINE KINASE YKOH"/>
    <property type="match status" value="1"/>
</dbReference>
<accession>A0A7W5B7B0</accession>
<dbReference type="InterPro" id="IPR003594">
    <property type="entry name" value="HATPase_dom"/>
</dbReference>
<comment type="subcellular location">
    <subcellularLocation>
        <location evidence="2">Membrane</location>
        <topology evidence="2">Multi-pass membrane protein</topology>
    </subcellularLocation>
</comment>
<dbReference type="RefSeq" id="WP_183439804.1">
    <property type="nucleotide sequence ID" value="NZ_JACHXD010000002.1"/>
</dbReference>
<keyword evidence="5 16" id="KW-0808">Transferase</keyword>
<gene>
    <name evidence="16" type="ORF">FHS03_000890</name>
</gene>
<dbReference type="InterPro" id="IPR003660">
    <property type="entry name" value="HAMP_dom"/>
</dbReference>
<dbReference type="GO" id="GO:0000155">
    <property type="term" value="F:phosphorelay sensor kinase activity"/>
    <property type="evidence" value="ECO:0007669"/>
    <property type="project" value="InterPro"/>
</dbReference>
<reference evidence="16 17" key="1">
    <citation type="submission" date="2020-08" db="EMBL/GenBank/DDBJ databases">
        <title>Genomic Encyclopedia of Type Strains, Phase III (KMG-III): the genomes of soil and plant-associated and newly described type strains.</title>
        <authorList>
            <person name="Whitman W."/>
        </authorList>
    </citation>
    <scope>NUCLEOTIDE SEQUENCE [LARGE SCALE GENOMIC DNA]</scope>
    <source>
        <strain evidence="16 17">CECT 8897</strain>
    </source>
</reference>
<dbReference type="Pfam" id="PF00512">
    <property type="entry name" value="HisKA"/>
    <property type="match status" value="1"/>
</dbReference>
<evidence type="ECO:0000313" key="16">
    <source>
        <dbReference type="EMBL" id="MBB3117864.1"/>
    </source>
</evidence>
<dbReference type="PROSITE" id="PS50885">
    <property type="entry name" value="HAMP"/>
    <property type="match status" value="1"/>
</dbReference>
<dbReference type="GO" id="GO:0005886">
    <property type="term" value="C:plasma membrane"/>
    <property type="evidence" value="ECO:0007669"/>
    <property type="project" value="TreeGrafter"/>
</dbReference>
<feature type="transmembrane region" description="Helical" evidence="13">
    <location>
        <begin position="159"/>
        <end position="181"/>
    </location>
</feature>
<feature type="domain" description="Histidine kinase" evidence="14">
    <location>
        <begin position="241"/>
        <end position="455"/>
    </location>
</feature>
<dbReference type="InterPro" id="IPR050428">
    <property type="entry name" value="TCS_sensor_his_kinase"/>
</dbReference>
<evidence type="ECO:0000256" key="8">
    <source>
        <dbReference type="ARBA" id="ARBA00022777"/>
    </source>
</evidence>
<evidence type="ECO:0000313" key="17">
    <source>
        <dbReference type="Proteomes" id="UP000541535"/>
    </source>
</evidence>
<dbReference type="SMART" id="SM00387">
    <property type="entry name" value="HATPase_c"/>
    <property type="match status" value="1"/>
</dbReference>
<evidence type="ECO:0000256" key="5">
    <source>
        <dbReference type="ARBA" id="ARBA00022679"/>
    </source>
</evidence>
<keyword evidence="6 13" id="KW-0812">Transmembrane</keyword>
<organism evidence="16 17">
    <name type="scientific">Pseudoduganella violacea</name>
    <dbReference type="NCBI Taxonomy" id="1715466"/>
    <lineage>
        <taxon>Bacteria</taxon>
        <taxon>Pseudomonadati</taxon>
        <taxon>Pseudomonadota</taxon>
        <taxon>Betaproteobacteria</taxon>
        <taxon>Burkholderiales</taxon>
        <taxon>Oxalobacteraceae</taxon>
        <taxon>Telluria group</taxon>
        <taxon>Pseudoduganella</taxon>
    </lineage>
</organism>
<keyword evidence="4" id="KW-0597">Phosphoprotein</keyword>
<evidence type="ECO:0000259" key="15">
    <source>
        <dbReference type="PROSITE" id="PS50885"/>
    </source>
</evidence>
<dbReference type="CDD" id="cd00075">
    <property type="entry name" value="HATPase"/>
    <property type="match status" value="1"/>
</dbReference>
<dbReference type="PANTHER" id="PTHR45436:SF14">
    <property type="entry name" value="SENSOR PROTEIN QSEC"/>
    <property type="match status" value="1"/>
</dbReference>
<keyword evidence="9" id="KW-0067">ATP-binding</keyword>
<keyword evidence="12 13" id="KW-0472">Membrane</keyword>
<keyword evidence="17" id="KW-1185">Reference proteome</keyword>
<evidence type="ECO:0000256" key="9">
    <source>
        <dbReference type="ARBA" id="ARBA00022840"/>
    </source>
</evidence>
<keyword evidence="10 13" id="KW-1133">Transmembrane helix</keyword>
<protein>
    <recommendedName>
        <fullName evidence="3">histidine kinase</fullName>
        <ecNumber evidence="3">2.7.13.3</ecNumber>
    </recommendedName>
</protein>
<dbReference type="InterPro" id="IPR004358">
    <property type="entry name" value="Sig_transdc_His_kin-like_C"/>
</dbReference>
<dbReference type="GO" id="GO:0005524">
    <property type="term" value="F:ATP binding"/>
    <property type="evidence" value="ECO:0007669"/>
    <property type="project" value="UniProtKB-KW"/>
</dbReference>
<evidence type="ECO:0000256" key="13">
    <source>
        <dbReference type="SAM" id="Phobius"/>
    </source>
</evidence>
<evidence type="ECO:0000256" key="11">
    <source>
        <dbReference type="ARBA" id="ARBA00023012"/>
    </source>
</evidence>
<keyword evidence="7" id="KW-0547">Nucleotide-binding</keyword>
<keyword evidence="8 16" id="KW-0418">Kinase</keyword>
<dbReference type="Pfam" id="PF02518">
    <property type="entry name" value="HATPase_c"/>
    <property type="match status" value="1"/>
</dbReference>
<dbReference type="InterPro" id="IPR005467">
    <property type="entry name" value="His_kinase_dom"/>
</dbReference>
<dbReference type="InterPro" id="IPR003661">
    <property type="entry name" value="HisK_dim/P_dom"/>
</dbReference>
<evidence type="ECO:0000256" key="10">
    <source>
        <dbReference type="ARBA" id="ARBA00022989"/>
    </source>
</evidence>
<evidence type="ECO:0000256" key="7">
    <source>
        <dbReference type="ARBA" id="ARBA00022741"/>
    </source>
</evidence>
<dbReference type="PRINTS" id="PR00344">
    <property type="entry name" value="BCTRLSENSOR"/>
</dbReference>
<dbReference type="AlphaFoldDB" id="A0A7W5B7B0"/>
<evidence type="ECO:0000256" key="4">
    <source>
        <dbReference type="ARBA" id="ARBA00022553"/>
    </source>
</evidence>
<evidence type="ECO:0000256" key="2">
    <source>
        <dbReference type="ARBA" id="ARBA00004141"/>
    </source>
</evidence>
<feature type="transmembrane region" description="Helical" evidence="13">
    <location>
        <begin position="12"/>
        <end position="32"/>
    </location>
</feature>
<dbReference type="SMART" id="SM00388">
    <property type="entry name" value="HisKA"/>
    <property type="match status" value="1"/>
</dbReference>
<dbReference type="SUPFAM" id="SSF47384">
    <property type="entry name" value="Homodimeric domain of signal transducing histidine kinase"/>
    <property type="match status" value="1"/>
</dbReference>
<evidence type="ECO:0000259" key="14">
    <source>
        <dbReference type="PROSITE" id="PS50109"/>
    </source>
</evidence>
<comment type="catalytic activity">
    <reaction evidence="1">
        <text>ATP + protein L-histidine = ADP + protein N-phospho-L-histidine.</text>
        <dbReference type="EC" id="2.7.13.3"/>
    </reaction>
</comment>
<sequence>MKAPKSLFQRLLGGLLLVMLAIWLVIVAMAIYDNTVVQARNTDAENKGLAKQMLLNMVALSGKPDEMARAAEGIEELRRATIKEMDRMPRPALLQVWQGEQRIHLSQYYLPAGVAVPQQNGGTLGDHWVSFSASDPATGITVRRDAMHDSRWLFTGAGASYYLAPLLYSLPFLILPAWIIVRRGLQPVSRIVNAIEERSASDLSPLPPSPYRELSPLVASVNSLMERLIARVERDKEFLTDAAHELKTPLSVIQLNAHLLLNQQDDLQRLQQADAGLRQGVARATHTVHQLLALERARSDQEDGAMLEMDLTRFLRDRLAQAAPVAMQRGIEIELDASTPCPLLLHRESAASLLDNIIDNAIKYSPDKARVTLSLQNDGQHIRLTVSDQGAGIPAALRDKVFERFFRLPGQQQPGSGLGLAIARQAAARNGATITLTDGLQGQGLTVMVEFSVLQPA</sequence>
<evidence type="ECO:0000256" key="3">
    <source>
        <dbReference type="ARBA" id="ARBA00012438"/>
    </source>
</evidence>
<dbReference type="Gene3D" id="3.30.565.10">
    <property type="entry name" value="Histidine kinase-like ATPase, C-terminal domain"/>
    <property type="match status" value="1"/>
</dbReference>
<comment type="caution">
    <text evidence="16">The sequence shown here is derived from an EMBL/GenBank/DDBJ whole genome shotgun (WGS) entry which is preliminary data.</text>
</comment>
<evidence type="ECO:0000256" key="6">
    <source>
        <dbReference type="ARBA" id="ARBA00022692"/>
    </source>
</evidence>
<dbReference type="CDD" id="cd00082">
    <property type="entry name" value="HisKA"/>
    <property type="match status" value="1"/>
</dbReference>
<name>A0A7W5B7B0_9BURK</name>
<keyword evidence="11" id="KW-0902">Two-component regulatory system</keyword>
<dbReference type="PROSITE" id="PS50109">
    <property type="entry name" value="HIS_KIN"/>
    <property type="match status" value="1"/>
</dbReference>
<evidence type="ECO:0000256" key="1">
    <source>
        <dbReference type="ARBA" id="ARBA00000085"/>
    </source>
</evidence>
<dbReference type="InterPro" id="IPR036097">
    <property type="entry name" value="HisK_dim/P_sf"/>
</dbReference>
<evidence type="ECO:0000256" key="12">
    <source>
        <dbReference type="ARBA" id="ARBA00023136"/>
    </source>
</evidence>